<dbReference type="Gene3D" id="3.30.460.10">
    <property type="entry name" value="Beta Polymerase, domain 2"/>
    <property type="match status" value="1"/>
</dbReference>
<dbReference type="InterPro" id="IPR043519">
    <property type="entry name" value="NT_sf"/>
</dbReference>
<evidence type="ECO:0000313" key="2">
    <source>
        <dbReference type="EMBL" id="PCI30727.1"/>
    </source>
</evidence>
<name>A0A2A4TCN3_9DELT</name>
<gene>
    <name evidence="2" type="ORF">COB67_00830</name>
</gene>
<dbReference type="EMBL" id="NVSR01000002">
    <property type="protein sequence ID" value="PCI30727.1"/>
    <property type="molecule type" value="Genomic_DNA"/>
</dbReference>
<sequence length="460" mass="53441">MTPEQNLELYTEKLIDRIKNKQGIDLKKVERAIVFGRTAHLGQFRKRGDLYFIHPIRVALMATEYDLGTNTIIASLLHDVIEDTPTPKETLQEQFGETVATLVDALTKVKESKRLTLYKIFQLGNLDFRVILIKLLDRLDNLSDLQYLSRRKQRLICKETTTIYTEVAHGLGLIEIEEKMRDLIFQRLYSNGYQQVTKRLESFYQERHLAIQQIVQTIQESIPANLLHRVHPQYIKAHQFLYNRQDIVKVLDSIVIETEAPIHCYQILGEIHTSFRSIPLNIRDYISNPKANGWRGLSTKVIVNGEQVDIFIVTKKFQTNNRRGVITLINEKIYQSDNYQQFLQLYLEVASSETERIEDVFRHNKSRIVQVSTPLGDTIELRYGATILDFAFMVHSELGTHCSGGIIEHIRYPRNKILEDGMVVQVTTSDTIFPDNTWLEEVVMPKSRKEILKYTAKHPK</sequence>
<dbReference type="AlphaFoldDB" id="A0A2A4TCN3"/>
<dbReference type="Gene3D" id="3.10.20.30">
    <property type="match status" value="1"/>
</dbReference>
<dbReference type="SUPFAM" id="SSF81271">
    <property type="entry name" value="TGS-like"/>
    <property type="match status" value="1"/>
</dbReference>
<dbReference type="GO" id="GO:0042594">
    <property type="term" value="P:response to starvation"/>
    <property type="evidence" value="ECO:0007669"/>
    <property type="project" value="TreeGrafter"/>
</dbReference>
<dbReference type="SMART" id="SM00954">
    <property type="entry name" value="RelA_SpoT"/>
    <property type="match status" value="1"/>
</dbReference>
<comment type="caution">
    <text evidence="2">The sequence shown here is derived from an EMBL/GenBank/DDBJ whole genome shotgun (WGS) entry which is preliminary data.</text>
</comment>
<dbReference type="GO" id="GO:0008728">
    <property type="term" value="F:GTP diphosphokinase activity"/>
    <property type="evidence" value="ECO:0007669"/>
    <property type="project" value="TreeGrafter"/>
</dbReference>
<dbReference type="InterPro" id="IPR012675">
    <property type="entry name" value="Beta-grasp_dom_sf"/>
</dbReference>
<dbReference type="GO" id="GO:0008893">
    <property type="term" value="F:guanosine-3',5'-bis(diphosphate) 3'-diphosphatase activity"/>
    <property type="evidence" value="ECO:0007669"/>
    <property type="project" value="TreeGrafter"/>
</dbReference>
<dbReference type="InterPro" id="IPR012676">
    <property type="entry name" value="TGS-like"/>
</dbReference>
<dbReference type="InterPro" id="IPR003607">
    <property type="entry name" value="HD/PDEase_dom"/>
</dbReference>
<reference evidence="3" key="1">
    <citation type="submission" date="2017-08" db="EMBL/GenBank/DDBJ databases">
        <title>A dynamic microbial community with high functional redundancy inhabits the cold, oxic subseafloor aquifer.</title>
        <authorList>
            <person name="Tully B.J."/>
            <person name="Wheat C.G."/>
            <person name="Glazer B.T."/>
            <person name="Huber J.A."/>
        </authorList>
    </citation>
    <scope>NUCLEOTIDE SEQUENCE [LARGE SCALE GENOMIC DNA]</scope>
</reference>
<feature type="domain" description="RelA/SpoT" evidence="1">
    <location>
        <begin position="228"/>
        <end position="335"/>
    </location>
</feature>
<dbReference type="PANTHER" id="PTHR21262">
    <property type="entry name" value="GUANOSINE-3',5'-BIS DIPHOSPHATE 3'-PYROPHOSPHOHYDROLASE"/>
    <property type="match status" value="1"/>
</dbReference>
<protein>
    <recommendedName>
        <fullName evidence="1">RelA/SpoT domain-containing protein</fullName>
    </recommendedName>
</protein>
<accession>A0A2A4TCN3</accession>
<dbReference type="GO" id="GO:0005886">
    <property type="term" value="C:plasma membrane"/>
    <property type="evidence" value="ECO:0007669"/>
    <property type="project" value="TreeGrafter"/>
</dbReference>
<evidence type="ECO:0000259" key="1">
    <source>
        <dbReference type="SMART" id="SM00954"/>
    </source>
</evidence>
<dbReference type="SUPFAM" id="SSF109604">
    <property type="entry name" value="HD-domain/PDEase-like"/>
    <property type="match status" value="1"/>
</dbReference>
<dbReference type="GO" id="GO:0015969">
    <property type="term" value="P:guanosine tetraphosphate metabolic process"/>
    <property type="evidence" value="ECO:0007669"/>
    <property type="project" value="InterPro"/>
</dbReference>
<dbReference type="CDD" id="cd00077">
    <property type="entry name" value="HDc"/>
    <property type="match status" value="1"/>
</dbReference>
<dbReference type="InterPro" id="IPR007685">
    <property type="entry name" value="RelA_SpoT"/>
</dbReference>
<dbReference type="Pfam" id="PF02824">
    <property type="entry name" value="TGS"/>
    <property type="match status" value="1"/>
</dbReference>
<dbReference type="Gene3D" id="1.10.3210.10">
    <property type="entry name" value="Hypothetical protein af1432"/>
    <property type="match status" value="1"/>
</dbReference>
<evidence type="ECO:0000313" key="3">
    <source>
        <dbReference type="Proteomes" id="UP000218113"/>
    </source>
</evidence>
<organism evidence="2 3">
    <name type="scientific">SAR324 cluster bacterium</name>
    <dbReference type="NCBI Taxonomy" id="2024889"/>
    <lineage>
        <taxon>Bacteria</taxon>
        <taxon>Deltaproteobacteria</taxon>
        <taxon>SAR324 cluster</taxon>
    </lineage>
</organism>
<dbReference type="PANTHER" id="PTHR21262:SF31">
    <property type="entry name" value="GTP PYROPHOSPHOKINASE"/>
    <property type="match status" value="1"/>
</dbReference>
<dbReference type="Proteomes" id="UP000218113">
    <property type="component" value="Unassembled WGS sequence"/>
</dbReference>
<dbReference type="Pfam" id="PF13328">
    <property type="entry name" value="HD_4"/>
    <property type="match status" value="1"/>
</dbReference>
<dbReference type="SUPFAM" id="SSF81301">
    <property type="entry name" value="Nucleotidyltransferase"/>
    <property type="match status" value="1"/>
</dbReference>
<dbReference type="InterPro" id="IPR004095">
    <property type="entry name" value="TGS"/>
</dbReference>
<proteinExistence type="predicted"/>